<feature type="compositionally biased region" description="Basic and acidic residues" evidence="1">
    <location>
        <begin position="338"/>
        <end position="356"/>
    </location>
</feature>
<gene>
    <name evidence="2" type="ORF">M231_02079</name>
</gene>
<feature type="compositionally biased region" description="Low complexity" evidence="1">
    <location>
        <begin position="7"/>
        <end position="17"/>
    </location>
</feature>
<dbReference type="VEuPathDB" id="FungiDB:TREMEDRAFT_61710"/>
<evidence type="ECO:0000256" key="1">
    <source>
        <dbReference type="SAM" id="MobiDB-lite"/>
    </source>
</evidence>
<evidence type="ECO:0000313" key="2">
    <source>
        <dbReference type="EMBL" id="RXK40624.1"/>
    </source>
</evidence>
<dbReference type="EMBL" id="SDIL01000016">
    <property type="protein sequence ID" value="RXK40624.1"/>
    <property type="molecule type" value="Genomic_DNA"/>
</dbReference>
<proteinExistence type="predicted"/>
<feature type="region of interest" description="Disordered" evidence="1">
    <location>
        <begin position="310"/>
        <end position="356"/>
    </location>
</feature>
<sequence>MSPIPPTSSSNTPPTSSHDPHSHRQPEQTRSNSSIPRHPLLPPLGPQADTLLAFEVNPAADILASQRQNRVPVVPEKCLTFCSQRADGPAMCRMFCLRRRHLASTQKEELERLRPKIVHRIPSSSIPITTPLLNLETNKREEMGEMKSTDWWNTLRNPFEALRRKVEPYSFIYLRGTFEGVVGRYMEEMEHDDGEHDFGTISRGMRPKRGEEVKMEILDWGEHGTLVHLPLTSLLHPIISFPQNVARVFRPATSVLNMYTTSFSDGSQSRTFHSFVEAVQRGAASDALHRMEEYQRNRLERRTQLIEERAKEKEKAAADAVRHENEVERKGSGSGQELARRLKEARVDTERGKNKD</sequence>
<dbReference type="AlphaFoldDB" id="A0A4Q1BRL9"/>
<feature type="compositionally biased region" description="Basic and acidic residues" evidence="1">
    <location>
        <begin position="18"/>
        <end position="27"/>
    </location>
</feature>
<dbReference type="InParanoid" id="A0A4Q1BRL9"/>
<keyword evidence="3" id="KW-1185">Reference proteome</keyword>
<organism evidence="2 3">
    <name type="scientific">Tremella mesenterica</name>
    <name type="common">Jelly fungus</name>
    <dbReference type="NCBI Taxonomy" id="5217"/>
    <lineage>
        <taxon>Eukaryota</taxon>
        <taxon>Fungi</taxon>
        <taxon>Dikarya</taxon>
        <taxon>Basidiomycota</taxon>
        <taxon>Agaricomycotina</taxon>
        <taxon>Tremellomycetes</taxon>
        <taxon>Tremellales</taxon>
        <taxon>Tremellaceae</taxon>
        <taxon>Tremella</taxon>
    </lineage>
</organism>
<comment type="caution">
    <text evidence="2">The sequence shown here is derived from an EMBL/GenBank/DDBJ whole genome shotgun (WGS) entry which is preliminary data.</text>
</comment>
<reference evidence="2 3" key="1">
    <citation type="submission" date="2016-06" db="EMBL/GenBank/DDBJ databases">
        <title>Evolution of pathogenesis and genome organization in the Tremellales.</title>
        <authorList>
            <person name="Cuomo C."/>
            <person name="Litvintseva A."/>
            <person name="Heitman J."/>
            <person name="Chen Y."/>
            <person name="Sun S."/>
            <person name="Springer D."/>
            <person name="Dromer F."/>
            <person name="Young S."/>
            <person name="Zeng Q."/>
            <person name="Chapman S."/>
            <person name="Gujja S."/>
            <person name="Saif S."/>
            <person name="Birren B."/>
        </authorList>
    </citation>
    <scope>NUCLEOTIDE SEQUENCE [LARGE SCALE GENOMIC DNA]</scope>
    <source>
        <strain evidence="2 3">ATCC 28783</strain>
    </source>
</reference>
<evidence type="ECO:0000313" key="3">
    <source>
        <dbReference type="Proteomes" id="UP000289152"/>
    </source>
</evidence>
<accession>A0A4Q1BRL9</accession>
<feature type="compositionally biased region" description="Basic and acidic residues" evidence="1">
    <location>
        <begin position="310"/>
        <end position="331"/>
    </location>
</feature>
<name>A0A4Q1BRL9_TREME</name>
<feature type="region of interest" description="Disordered" evidence="1">
    <location>
        <begin position="1"/>
        <end position="46"/>
    </location>
</feature>
<dbReference type="OrthoDB" id="2575650at2759"/>
<protein>
    <submittedName>
        <fullName evidence="2">Uncharacterized protein</fullName>
    </submittedName>
</protein>
<dbReference type="Proteomes" id="UP000289152">
    <property type="component" value="Unassembled WGS sequence"/>
</dbReference>